<dbReference type="AlphaFoldDB" id="A0A645BZ25"/>
<evidence type="ECO:0000313" key="1">
    <source>
        <dbReference type="EMBL" id="MPM69921.1"/>
    </source>
</evidence>
<protein>
    <submittedName>
        <fullName evidence="1">Uncharacterized protein</fullName>
    </submittedName>
</protein>
<proteinExistence type="predicted"/>
<comment type="caution">
    <text evidence="1">The sequence shown here is derived from an EMBL/GenBank/DDBJ whole genome shotgun (WGS) entry which is preliminary data.</text>
</comment>
<dbReference type="EMBL" id="VSSQ01023159">
    <property type="protein sequence ID" value="MPM69921.1"/>
    <property type="molecule type" value="Genomic_DNA"/>
</dbReference>
<organism evidence="1">
    <name type="scientific">bioreactor metagenome</name>
    <dbReference type="NCBI Taxonomy" id="1076179"/>
    <lineage>
        <taxon>unclassified sequences</taxon>
        <taxon>metagenomes</taxon>
        <taxon>ecological metagenomes</taxon>
    </lineage>
</organism>
<reference evidence="1" key="1">
    <citation type="submission" date="2019-08" db="EMBL/GenBank/DDBJ databases">
        <authorList>
            <person name="Kucharzyk K."/>
            <person name="Murdoch R.W."/>
            <person name="Higgins S."/>
            <person name="Loffler F."/>
        </authorList>
    </citation>
    <scope>NUCLEOTIDE SEQUENCE</scope>
</reference>
<gene>
    <name evidence="1" type="ORF">SDC9_116869</name>
</gene>
<accession>A0A645BZ25</accession>
<sequence length="143" mass="14752">MFRRSSARATRCSNSVSSLSSGSAARLETLLARSPSRALAACNCSWAIACACFCSARPSCTRTLNTLPPSCCAFENAPSPASQICSADSLANCGSCCSCGGMALPVVGLRLMGNDPFLRMIGLVFKPAMRAVGCQPVSSLTSL</sequence>
<name>A0A645BZ25_9ZZZZ</name>